<dbReference type="Pfam" id="PF00632">
    <property type="entry name" value="HECT"/>
    <property type="match status" value="1"/>
</dbReference>
<dbReference type="FunFam" id="3.30.2410.10:FF:000009">
    <property type="entry name" value="Probable E3 ubiquitin-protein ligase HECTD2"/>
    <property type="match status" value="1"/>
</dbReference>
<name>A0A8S1TGP1_9CILI</name>
<keyword evidence="5" id="KW-1185">Reference proteome</keyword>
<dbReference type="Proteomes" id="UP000689195">
    <property type="component" value="Unassembled WGS sequence"/>
</dbReference>
<dbReference type="FunFam" id="3.30.2160.10:FF:000024">
    <property type="entry name" value="Uncharacterized protein"/>
    <property type="match status" value="1"/>
</dbReference>
<comment type="caution">
    <text evidence="4">The sequence shown here is derived from an EMBL/GenBank/DDBJ whole genome shotgun (WGS) entry which is preliminary data.</text>
</comment>
<proteinExistence type="predicted"/>
<dbReference type="InterPro" id="IPR000569">
    <property type="entry name" value="HECT_dom"/>
</dbReference>
<dbReference type="GO" id="GO:0006511">
    <property type="term" value="P:ubiquitin-dependent protein catabolic process"/>
    <property type="evidence" value="ECO:0007669"/>
    <property type="project" value="TreeGrafter"/>
</dbReference>
<dbReference type="OrthoDB" id="8068875at2759"/>
<organism evidence="4 5">
    <name type="scientific">Paramecium pentaurelia</name>
    <dbReference type="NCBI Taxonomy" id="43138"/>
    <lineage>
        <taxon>Eukaryota</taxon>
        <taxon>Sar</taxon>
        <taxon>Alveolata</taxon>
        <taxon>Ciliophora</taxon>
        <taxon>Intramacronucleata</taxon>
        <taxon>Oligohymenophorea</taxon>
        <taxon>Peniculida</taxon>
        <taxon>Parameciidae</taxon>
        <taxon>Paramecium</taxon>
    </lineage>
</organism>
<evidence type="ECO:0000256" key="2">
    <source>
        <dbReference type="PROSITE-ProRule" id="PRU00104"/>
    </source>
</evidence>
<dbReference type="PROSITE" id="PS50237">
    <property type="entry name" value="HECT"/>
    <property type="match status" value="1"/>
</dbReference>
<dbReference type="GO" id="GO:0016567">
    <property type="term" value="P:protein ubiquitination"/>
    <property type="evidence" value="ECO:0007669"/>
    <property type="project" value="TreeGrafter"/>
</dbReference>
<evidence type="ECO:0000256" key="1">
    <source>
        <dbReference type="ARBA" id="ARBA00022679"/>
    </source>
</evidence>
<dbReference type="GO" id="GO:0061630">
    <property type="term" value="F:ubiquitin protein ligase activity"/>
    <property type="evidence" value="ECO:0007669"/>
    <property type="project" value="TreeGrafter"/>
</dbReference>
<sequence>MGCCCSIKPPSQTTLGREVECPKCQQVFPSYTTNHAFNDHLDNCLLSSQQNINKIEDYRGIKYWEKVQIEQGFQWVLKEYNPSLQINEQKIQLEPFGQKQVWFRAKLEKLRIPWQNGCTILSVSQNNLLESSVESIMKLKSRLLHGELKIKFQEDQKVQDAGGLLREWSTSILQQLVQQGYLQKTETKELTYKFNTNIQSNTLDKRQLFSFLGIIVGKCLFERIPLSSFLDRTIIKHILRQKVILEDIKYFDEDLFYSWQYLLNNNIDQLDLYFQLEYIGKTINLKENGCEIKVTNSNVEEYVNLNIFYYTQQFLEPYLSDFLTGFYQVIPKSLLRIFKPQELEMILFGLPFIDLQDWSKYTIYKECSAEDYFIQWFWQILSNWNQDELSQFLRFCTGSTRVPVEGFSKLESNRGEISYFCIQASNFDKENPYPKAHTCFNRLELPKQIYLVIKLIRYQELETMEMFLKATIHEALEGQFGLE</sequence>
<keyword evidence="2" id="KW-0833">Ubl conjugation pathway</keyword>
<evidence type="ECO:0000259" key="3">
    <source>
        <dbReference type="PROSITE" id="PS50237"/>
    </source>
</evidence>
<evidence type="ECO:0000313" key="5">
    <source>
        <dbReference type="Proteomes" id="UP000689195"/>
    </source>
</evidence>
<dbReference type="PANTHER" id="PTHR11254:SF440">
    <property type="entry name" value="E3 UBIQUITIN-PROTEIN LIGASE NEDD-4"/>
    <property type="match status" value="1"/>
</dbReference>
<dbReference type="FunFam" id="3.90.1750.10:FF:000072">
    <property type="entry name" value="Uncharacterized protein"/>
    <property type="match status" value="1"/>
</dbReference>
<dbReference type="SMART" id="SM00119">
    <property type="entry name" value="HECTc"/>
    <property type="match status" value="1"/>
</dbReference>
<dbReference type="EMBL" id="CAJJDO010000024">
    <property type="protein sequence ID" value="CAD8153291.1"/>
    <property type="molecule type" value="Genomic_DNA"/>
</dbReference>
<dbReference type="InterPro" id="IPR050409">
    <property type="entry name" value="E3_ubiq-protein_ligase"/>
</dbReference>
<feature type="domain" description="HECT" evidence="3">
    <location>
        <begin position="135"/>
        <end position="447"/>
    </location>
</feature>
<keyword evidence="1" id="KW-0808">Transferase</keyword>
<reference evidence="4" key="1">
    <citation type="submission" date="2021-01" db="EMBL/GenBank/DDBJ databases">
        <authorList>
            <consortium name="Genoscope - CEA"/>
            <person name="William W."/>
        </authorList>
    </citation>
    <scope>NUCLEOTIDE SEQUENCE</scope>
</reference>
<dbReference type="GO" id="GO:0005737">
    <property type="term" value="C:cytoplasm"/>
    <property type="evidence" value="ECO:0007669"/>
    <property type="project" value="TreeGrafter"/>
</dbReference>
<protein>
    <recommendedName>
        <fullName evidence="3">HECT domain-containing protein</fullName>
    </recommendedName>
</protein>
<dbReference type="PANTHER" id="PTHR11254">
    <property type="entry name" value="HECT DOMAIN UBIQUITIN-PROTEIN LIGASE"/>
    <property type="match status" value="1"/>
</dbReference>
<dbReference type="AlphaFoldDB" id="A0A8S1TGP1"/>
<gene>
    <name evidence="4" type="ORF">PPENT_87.1.T0240131</name>
</gene>
<evidence type="ECO:0000313" key="4">
    <source>
        <dbReference type="EMBL" id="CAD8153291.1"/>
    </source>
</evidence>
<accession>A0A8S1TGP1</accession>
<feature type="active site" description="Glycyl thioester intermediate" evidence="2">
    <location>
        <position position="439"/>
    </location>
</feature>